<evidence type="ECO:0000313" key="1">
    <source>
        <dbReference type="EMBL" id="OBU11460.1"/>
    </source>
</evidence>
<organism evidence="1 2">
    <name type="scientific">Morganella psychrotolerans</name>
    <dbReference type="NCBI Taxonomy" id="368603"/>
    <lineage>
        <taxon>Bacteria</taxon>
        <taxon>Pseudomonadati</taxon>
        <taxon>Pseudomonadota</taxon>
        <taxon>Gammaproteobacteria</taxon>
        <taxon>Enterobacterales</taxon>
        <taxon>Morganellaceae</taxon>
        <taxon>Morganella</taxon>
    </lineage>
</organism>
<evidence type="ECO:0000313" key="2">
    <source>
        <dbReference type="Proteomes" id="UP000092247"/>
    </source>
</evidence>
<dbReference type="Proteomes" id="UP000092247">
    <property type="component" value="Unassembled WGS sequence"/>
</dbReference>
<dbReference type="AlphaFoldDB" id="A0A1B8HQA9"/>
<sequence>MSLNIATQNIVFTSHIKIANEITGNTPENALPRYSGLSERLSGIKNSMAEFFISAKDKINNTFHQLTGRINTLSVRQDQSETMVLLLAQGTFESTQKCLPEHLNILKNILNKGEPLTANSLVSLSSGPLRSTITQLSAIEHKIAGPGTRDIRLKAAELLSAPVGFGEKASDSVTQLGSISSVDQAKPYLAQKDFESCFKARIEQLIKDTEQTILPKLMKLQSADIISPSVMTGAGTGSWQYLPDK</sequence>
<proteinExistence type="predicted"/>
<accession>A0A1B8HQA9</accession>
<protein>
    <submittedName>
        <fullName evidence="1">Uncharacterized protein</fullName>
    </submittedName>
</protein>
<comment type="caution">
    <text evidence="1">The sequence shown here is derived from an EMBL/GenBank/DDBJ whole genome shotgun (WGS) entry which is preliminary data.</text>
</comment>
<name>A0A1B8HQA9_9GAMM</name>
<reference evidence="1 2" key="1">
    <citation type="submission" date="2016-06" db="EMBL/GenBank/DDBJ databases">
        <authorList>
            <person name="Kjaerup R.B."/>
            <person name="Dalgaard T.S."/>
            <person name="Juul-Madsen H.R."/>
        </authorList>
    </citation>
    <scope>NUCLEOTIDE SEQUENCE [LARGE SCALE GENOMIC DNA]</scope>
    <source>
        <strain evidence="1 2">GCSL-Mp3</strain>
    </source>
</reference>
<dbReference type="EMBL" id="LZEX01000001">
    <property type="protein sequence ID" value="OBU11460.1"/>
    <property type="molecule type" value="Genomic_DNA"/>
</dbReference>
<gene>
    <name evidence="1" type="ORF">AYY17_01650</name>
</gene>